<dbReference type="HOGENOM" id="CLU_152311_0_0_1"/>
<dbReference type="Proteomes" id="UP000054538">
    <property type="component" value="Unassembled WGS sequence"/>
</dbReference>
<dbReference type="EMBL" id="KN826544">
    <property type="protein sequence ID" value="KIK78581.1"/>
    <property type="molecule type" value="Genomic_DNA"/>
</dbReference>
<feature type="non-terminal residue" evidence="1">
    <location>
        <position position="1"/>
    </location>
</feature>
<reference evidence="1 2" key="1">
    <citation type="submission" date="2014-04" db="EMBL/GenBank/DDBJ databases">
        <authorList>
            <consortium name="DOE Joint Genome Institute"/>
            <person name="Kuo A."/>
            <person name="Kohler A."/>
            <person name="Jargeat P."/>
            <person name="Nagy L.G."/>
            <person name="Floudas D."/>
            <person name="Copeland A."/>
            <person name="Barry K.W."/>
            <person name="Cichocki N."/>
            <person name="Veneault-Fourrey C."/>
            <person name="LaButti K."/>
            <person name="Lindquist E.A."/>
            <person name="Lipzen A."/>
            <person name="Lundell T."/>
            <person name="Morin E."/>
            <person name="Murat C."/>
            <person name="Sun H."/>
            <person name="Tunlid A."/>
            <person name="Henrissat B."/>
            <person name="Grigoriev I.V."/>
            <person name="Hibbett D.S."/>
            <person name="Martin F."/>
            <person name="Nordberg H.P."/>
            <person name="Cantor M.N."/>
            <person name="Hua S.X."/>
        </authorList>
    </citation>
    <scope>NUCLEOTIDE SEQUENCE [LARGE SCALE GENOMIC DNA]</scope>
    <source>
        <strain evidence="1 2">Ve08.2h10</strain>
    </source>
</reference>
<evidence type="ECO:0000313" key="2">
    <source>
        <dbReference type="Proteomes" id="UP000054538"/>
    </source>
</evidence>
<protein>
    <submittedName>
        <fullName evidence="1">Uncharacterized protein</fullName>
    </submittedName>
</protein>
<dbReference type="InParanoid" id="A0A0D0D4N6"/>
<name>A0A0D0D4N6_9AGAM</name>
<feature type="non-terminal residue" evidence="1">
    <location>
        <position position="66"/>
    </location>
</feature>
<evidence type="ECO:0000313" key="1">
    <source>
        <dbReference type="EMBL" id="KIK78581.1"/>
    </source>
</evidence>
<dbReference type="AlphaFoldDB" id="A0A0D0D4N6"/>
<gene>
    <name evidence="1" type="ORF">PAXRUDRAFT_71354</name>
</gene>
<organism evidence="1 2">
    <name type="scientific">Paxillus rubicundulus Ve08.2h10</name>
    <dbReference type="NCBI Taxonomy" id="930991"/>
    <lineage>
        <taxon>Eukaryota</taxon>
        <taxon>Fungi</taxon>
        <taxon>Dikarya</taxon>
        <taxon>Basidiomycota</taxon>
        <taxon>Agaricomycotina</taxon>
        <taxon>Agaricomycetes</taxon>
        <taxon>Agaricomycetidae</taxon>
        <taxon>Boletales</taxon>
        <taxon>Paxilineae</taxon>
        <taxon>Paxillaceae</taxon>
        <taxon>Paxillus</taxon>
    </lineage>
</organism>
<keyword evidence="2" id="KW-1185">Reference proteome</keyword>
<proteinExistence type="predicted"/>
<reference evidence="2" key="2">
    <citation type="submission" date="2015-01" db="EMBL/GenBank/DDBJ databases">
        <title>Evolutionary Origins and Diversification of the Mycorrhizal Mutualists.</title>
        <authorList>
            <consortium name="DOE Joint Genome Institute"/>
            <consortium name="Mycorrhizal Genomics Consortium"/>
            <person name="Kohler A."/>
            <person name="Kuo A."/>
            <person name="Nagy L.G."/>
            <person name="Floudas D."/>
            <person name="Copeland A."/>
            <person name="Barry K.W."/>
            <person name="Cichocki N."/>
            <person name="Veneault-Fourrey C."/>
            <person name="LaButti K."/>
            <person name="Lindquist E.A."/>
            <person name="Lipzen A."/>
            <person name="Lundell T."/>
            <person name="Morin E."/>
            <person name="Murat C."/>
            <person name="Riley R."/>
            <person name="Ohm R."/>
            <person name="Sun H."/>
            <person name="Tunlid A."/>
            <person name="Henrissat B."/>
            <person name="Grigoriev I.V."/>
            <person name="Hibbett D.S."/>
            <person name="Martin F."/>
        </authorList>
    </citation>
    <scope>NUCLEOTIDE SEQUENCE [LARGE SCALE GENOMIC DNA]</scope>
    <source>
        <strain evidence="2">Ve08.2h10</strain>
    </source>
</reference>
<accession>A0A0D0D4N6</accession>
<dbReference type="OrthoDB" id="2688210at2759"/>
<sequence>WEEDCISIHLQFWMNLSTHEWWNDPEDAACQTLIIYQATYQIWHDMLGTTSSFNLKYLDKEALIKI</sequence>